<evidence type="ECO:0000256" key="2">
    <source>
        <dbReference type="ARBA" id="ARBA00022448"/>
    </source>
</evidence>
<comment type="caution">
    <text evidence="15">The sequence shown here is derived from an EMBL/GenBank/DDBJ whole genome shotgun (WGS) entry which is preliminary data.</text>
</comment>
<dbReference type="FunFam" id="1.20.120.350:FF:000166">
    <property type="match status" value="1"/>
</dbReference>
<evidence type="ECO:0000256" key="6">
    <source>
        <dbReference type="ARBA" id="ARBA00022882"/>
    </source>
</evidence>
<keyword evidence="16" id="KW-1185">Reference proteome</keyword>
<dbReference type="GO" id="GO:0042729">
    <property type="term" value="C:DASH complex"/>
    <property type="evidence" value="ECO:0007669"/>
    <property type="project" value="InterPro"/>
</dbReference>
<accession>A0A6A3YX08</accession>
<dbReference type="GO" id="GO:0008608">
    <property type="term" value="P:attachment of spindle microtubules to kinetochore"/>
    <property type="evidence" value="ECO:0007669"/>
    <property type="project" value="InterPro"/>
</dbReference>
<dbReference type="GO" id="GO:0008076">
    <property type="term" value="C:voltage-gated potassium channel complex"/>
    <property type="evidence" value="ECO:0007669"/>
    <property type="project" value="InterPro"/>
</dbReference>
<dbReference type="SUPFAM" id="SSF81324">
    <property type="entry name" value="Voltage-gated potassium channels"/>
    <property type="match status" value="1"/>
</dbReference>
<feature type="transmembrane region" description="Helical" evidence="13">
    <location>
        <begin position="286"/>
        <end position="306"/>
    </location>
</feature>
<dbReference type="GO" id="GO:0005249">
    <property type="term" value="F:voltage-gated potassium channel activity"/>
    <property type="evidence" value="ECO:0007669"/>
    <property type="project" value="InterPro"/>
</dbReference>
<dbReference type="Proteomes" id="UP000433483">
    <property type="component" value="Unassembled WGS sequence"/>
</dbReference>
<dbReference type="OrthoDB" id="415460at2759"/>
<evidence type="ECO:0000256" key="4">
    <source>
        <dbReference type="ARBA" id="ARBA00022692"/>
    </source>
</evidence>
<keyword evidence="3" id="KW-0633">Potassium transport</keyword>
<feature type="transmembrane region" description="Helical" evidence="13">
    <location>
        <begin position="220"/>
        <end position="241"/>
    </location>
</feature>
<dbReference type="InterPro" id="IPR013959">
    <property type="entry name" value="DASH_Dad4"/>
</dbReference>
<dbReference type="GO" id="GO:0072686">
    <property type="term" value="C:mitotic spindle"/>
    <property type="evidence" value="ECO:0007669"/>
    <property type="project" value="InterPro"/>
</dbReference>
<dbReference type="Gene3D" id="1.10.287.70">
    <property type="match status" value="1"/>
</dbReference>
<evidence type="ECO:0000313" key="15">
    <source>
        <dbReference type="EMBL" id="KAE9225586.1"/>
    </source>
</evidence>
<evidence type="ECO:0000256" key="9">
    <source>
        <dbReference type="ARBA" id="ARBA00023065"/>
    </source>
</evidence>
<dbReference type="PANTHER" id="PTHR11537:SF254">
    <property type="entry name" value="POTASSIUM VOLTAGE-GATED CHANNEL PROTEIN SHAB"/>
    <property type="match status" value="1"/>
</dbReference>
<evidence type="ECO:0000256" key="11">
    <source>
        <dbReference type="ARBA" id="ARBA00023303"/>
    </source>
</evidence>
<feature type="transmembrane region" description="Helical" evidence="13">
    <location>
        <begin position="75"/>
        <end position="95"/>
    </location>
</feature>
<dbReference type="InterPro" id="IPR005821">
    <property type="entry name" value="Ion_trans_dom"/>
</dbReference>
<keyword evidence="9" id="KW-0406">Ion transport</keyword>
<reference evidence="15 16" key="1">
    <citation type="submission" date="2018-08" db="EMBL/GenBank/DDBJ databases">
        <title>Genomic investigation of the strawberry pathogen Phytophthora fragariae indicates pathogenicity is determined by transcriptional variation in three key races.</title>
        <authorList>
            <person name="Adams T.M."/>
            <person name="Armitage A.D."/>
            <person name="Sobczyk M.K."/>
            <person name="Bates H.J."/>
            <person name="Dunwell J.M."/>
            <person name="Nellist C.F."/>
            <person name="Harrison R.J."/>
        </authorList>
    </citation>
    <scope>NUCLEOTIDE SEQUENCE [LARGE SCALE GENOMIC DNA]</scope>
    <source>
        <strain evidence="15 16">NOV-27</strain>
    </source>
</reference>
<keyword evidence="8 13" id="KW-1133">Transmembrane helix</keyword>
<dbReference type="FunFam" id="1.10.287.70:FF:000243">
    <property type="entry name" value="Voltage-gated potassium channel"/>
    <property type="match status" value="1"/>
</dbReference>
<dbReference type="GO" id="GO:0001508">
    <property type="term" value="P:action potential"/>
    <property type="evidence" value="ECO:0007669"/>
    <property type="project" value="TreeGrafter"/>
</dbReference>
<evidence type="ECO:0000256" key="5">
    <source>
        <dbReference type="ARBA" id="ARBA00022826"/>
    </source>
</evidence>
<keyword evidence="12" id="KW-0175">Coiled coil</keyword>
<keyword evidence="5" id="KW-0631">Potassium channel</keyword>
<dbReference type="Gene3D" id="1.20.120.350">
    <property type="entry name" value="Voltage-gated potassium channels. Chain C"/>
    <property type="match status" value="1"/>
</dbReference>
<keyword evidence="11" id="KW-0407">Ion channel</keyword>
<organism evidence="15 16">
    <name type="scientific">Phytophthora fragariae</name>
    <dbReference type="NCBI Taxonomy" id="53985"/>
    <lineage>
        <taxon>Eukaryota</taxon>
        <taxon>Sar</taxon>
        <taxon>Stramenopiles</taxon>
        <taxon>Oomycota</taxon>
        <taxon>Peronosporomycetes</taxon>
        <taxon>Peronosporales</taxon>
        <taxon>Peronosporaceae</taxon>
        <taxon>Phytophthora</taxon>
    </lineage>
</organism>
<dbReference type="InterPro" id="IPR028325">
    <property type="entry name" value="VG_K_chnl"/>
</dbReference>
<dbReference type="Pfam" id="PF00520">
    <property type="entry name" value="Ion_trans"/>
    <property type="match status" value="1"/>
</dbReference>
<name>A0A6A3YX08_9STRA</name>
<evidence type="ECO:0000256" key="1">
    <source>
        <dbReference type="ARBA" id="ARBA00004141"/>
    </source>
</evidence>
<dbReference type="AlphaFoldDB" id="A0A6A3YX08"/>
<proteinExistence type="predicted"/>
<protein>
    <recommendedName>
        <fullName evidence="14">Ion transport domain-containing protein</fullName>
    </recommendedName>
</protein>
<evidence type="ECO:0000256" key="12">
    <source>
        <dbReference type="SAM" id="Coils"/>
    </source>
</evidence>
<dbReference type="PANTHER" id="PTHR11537">
    <property type="entry name" value="VOLTAGE-GATED POTASSIUM CHANNEL"/>
    <property type="match status" value="1"/>
</dbReference>
<dbReference type="EMBL" id="QXGB01000190">
    <property type="protein sequence ID" value="KAE9225586.1"/>
    <property type="molecule type" value="Genomic_DNA"/>
</dbReference>
<dbReference type="PRINTS" id="PR00169">
    <property type="entry name" value="KCHANNEL"/>
</dbReference>
<evidence type="ECO:0000256" key="7">
    <source>
        <dbReference type="ARBA" id="ARBA00022958"/>
    </source>
</evidence>
<gene>
    <name evidence="15" type="ORF">PF005_g5459</name>
</gene>
<keyword evidence="6" id="KW-0851">Voltage-gated channel</keyword>
<evidence type="ECO:0000256" key="13">
    <source>
        <dbReference type="SAM" id="Phobius"/>
    </source>
</evidence>
<comment type="subcellular location">
    <subcellularLocation>
        <location evidence="1">Membrane</location>
        <topology evidence="1">Multi-pass membrane protein</topology>
    </subcellularLocation>
</comment>
<feature type="coiled-coil region" evidence="12">
    <location>
        <begin position="379"/>
        <end position="406"/>
    </location>
</feature>
<keyword evidence="7" id="KW-0630">Potassium</keyword>
<feature type="domain" description="Ion transport" evidence="14">
    <location>
        <begin position="75"/>
        <end position="309"/>
    </location>
</feature>
<feature type="transmembrane region" description="Helical" evidence="13">
    <location>
        <begin position="110"/>
        <end position="128"/>
    </location>
</feature>
<keyword evidence="4 13" id="KW-0812">Transmembrane</keyword>
<evidence type="ECO:0000256" key="3">
    <source>
        <dbReference type="ARBA" id="ARBA00022538"/>
    </source>
</evidence>
<evidence type="ECO:0000313" key="16">
    <source>
        <dbReference type="Proteomes" id="UP000433483"/>
    </source>
</evidence>
<dbReference type="Pfam" id="PF08650">
    <property type="entry name" value="DASH_Dad4"/>
    <property type="match status" value="1"/>
</dbReference>
<keyword evidence="2" id="KW-0813">Transport</keyword>
<dbReference type="InterPro" id="IPR027359">
    <property type="entry name" value="Volt_channel_dom_sf"/>
</dbReference>
<evidence type="ECO:0000259" key="14">
    <source>
        <dbReference type="Pfam" id="PF00520"/>
    </source>
</evidence>
<keyword evidence="10 13" id="KW-0472">Membrane</keyword>
<sequence length="538" mass="60923">MVRGEQQRLLPREEDELDVELSVRDGRPVVTLTPKRRPPRVQRARSWASLRADVWTLLHYRTSLKQRSGLHRASYVFEVCVLVLITLNVVLAMYVSASPIGAEPVTTSDWYEMFLYVSTALFTVEYVLRLWSCVEDARFTHPICGRLKWMLRPMSVIDLVVLLPFYLEILLEKQVAVSSRGVLTLRGFRLLRIMSFLHLERSYQAMKDLREIFALKKEELGVVSYLTIVIVLTSSTTIFFLENPAQPEVFSSIGTCSWWAIETITSLGYGDIVPITAAGRAFSSLLALWGIILFTIPGAVLGSGFVEVMLKRQELKNEQALEESIRISLTRELRSLSSSTLAFPSYLDSPKTDLNSPSAPPSFSMSHNYPSFTAPAPPIVRLQEQVDRLTATQVQLQAQLSRQETQLQAIMTLLEESLAKTRPAEKAVPPFSAIVPPDHLAMFRPMKLLDFIFLSLLNLPTNMQNPHEEKQKALLQRITGSVARLHEVLKEINTQIEKSDSFREELTVTCQVWKGYESRVQSHCDTAIAAAQQQQQRS</sequence>
<evidence type="ECO:0000256" key="8">
    <source>
        <dbReference type="ARBA" id="ARBA00022989"/>
    </source>
</evidence>
<evidence type="ECO:0000256" key="10">
    <source>
        <dbReference type="ARBA" id="ARBA00023136"/>
    </source>
</evidence>